<evidence type="ECO:0000313" key="3">
    <source>
        <dbReference type="Proteomes" id="UP000054279"/>
    </source>
</evidence>
<evidence type="ECO:0000256" key="1">
    <source>
        <dbReference type="SAM" id="Coils"/>
    </source>
</evidence>
<gene>
    <name evidence="2" type="ORF">M422DRAFT_254738</name>
</gene>
<sequence length="290" mass="33020">MSHTTRSGNATELLSQFCEQQALHGEHHIEVGAVFGAYFVYHLTGCDRCSSYLEHLLEDIEQCPAKFSFSKNEIMDGLHEAWPHISEYITALDAEQITLEKELKEEKADNCQLQSDMDDLDEKIQELEAQLLSLQPKTPTDVGPHPLSQKLFEDPSFQNRVPVLEQQPDYWSLYMWNILKDWHTNPMSVPNALRDNHDGYFLEEDIDVAAWISKVAADILQSAFMAQMKAVFGSRDNFDTAFGEFDKNLLRADHRATMWITDLSTPLRVGNTILRGRSGTSQTTPSEKLP</sequence>
<dbReference type="EMBL" id="KN837132">
    <property type="protein sequence ID" value="KIJ42047.1"/>
    <property type="molecule type" value="Genomic_DNA"/>
</dbReference>
<keyword evidence="1" id="KW-0175">Coiled coil</keyword>
<accession>A0A0C9VK76</accession>
<proteinExistence type="predicted"/>
<dbReference type="Proteomes" id="UP000054279">
    <property type="component" value="Unassembled WGS sequence"/>
</dbReference>
<reference evidence="2 3" key="1">
    <citation type="submission" date="2014-06" db="EMBL/GenBank/DDBJ databases">
        <title>Evolutionary Origins and Diversification of the Mycorrhizal Mutualists.</title>
        <authorList>
            <consortium name="DOE Joint Genome Institute"/>
            <consortium name="Mycorrhizal Genomics Consortium"/>
            <person name="Kohler A."/>
            <person name="Kuo A."/>
            <person name="Nagy L.G."/>
            <person name="Floudas D."/>
            <person name="Copeland A."/>
            <person name="Barry K.W."/>
            <person name="Cichocki N."/>
            <person name="Veneault-Fourrey C."/>
            <person name="LaButti K."/>
            <person name="Lindquist E.A."/>
            <person name="Lipzen A."/>
            <person name="Lundell T."/>
            <person name="Morin E."/>
            <person name="Murat C."/>
            <person name="Riley R."/>
            <person name="Ohm R."/>
            <person name="Sun H."/>
            <person name="Tunlid A."/>
            <person name="Henrissat B."/>
            <person name="Grigoriev I.V."/>
            <person name="Hibbett D.S."/>
            <person name="Martin F."/>
        </authorList>
    </citation>
    <scope>NUCLEOTIDE SEQUENCE [LARGE SCALE GENOMIC DNA]</scope>
    <source>
        <strain evidence="2 3">SS14</strain>
    </source>
</reference>
<dbReference type="OrthoDB" id="244061at2759"/>
<dbReference type="HOGENOM" id="CLU_037356_2_0_1"/>
<protein>
    <submittedName>
        <fullName evidence="2">Uncharacterized protein</fullName>
    </submittedName>
</protein>
<dbReference type="AlphaFoldDB" id="A0A0C9VK76"/>
<organism evidence="2 3">
    <name type="scientific">Sphaerobolus stellatus (strain SS14)</name>
    <dbReference type="NCBI Taxonomy" id="990650"/>
    <lineage>
        <taxon>Eukaryota</taxon>
        <taxon>Fungi</taxon>
        <taxon>Dikarya</taxon>
        <taxon>Basidiomycota</taxon>
        <taxon>Agaricomycotina</taxon>
        <taxon>Agaricomycetes</taxon>
        <taxon>Phallomycetidae</taxon>
        <taxon>Geastrales</taxon>
        <taxon>Sphaerobolaceae</taxon>
        <taxon>Sphaerobolus</taxon>
    </lineage>
</organism>
<feature type="coiled-coil region" evidence="1">
    <location>
        <begin position="89"/>
        <end position="137"/>
    </location>
</feature>
<evidence type="ECO:0000313" key="2">
    <source>
        <dbReference type="EMBL" id="KIJ42047.1"/>
    </source>
</evidence>
<keyword evidence="3" id="KW-1185">Reference proteome</keyword>
<name>A0A0C9VK76_SPHS4</name>